<dbReference type="Pfam" id="PF00400">
    <property type="entry name" value="WD40"/>
    <property type="match status" value="2"/>
</dbReference>
<dbReference type="GO" id="GO:0120293">
    <property type="term" value="C:dynein axonemal particle"/>
    <property type="evidence" value="ECO:0007669"/>
    <property type="project" value="UniProtKB-SubCell"/>
</dbReference>
<dbReference type="AlphaFoldDB" id="A0A024GQX4"/>
<comment type="caution">
    <text evidence="14">The sequence shown here is derived from an EMBL/GenBank/DDBJ whole genome shotgun (WGS) entry which is preliminary data.</text>
</comment>
<sequence length="928" mass="102139">MSVIPPKSKLSSAPSRRISARSRRTVNSSRSSFATGASSLSTTSRKVGNSQDAQIYLDGVNVTPQSLLLRRVDPIRFSSSSVSFTSSRSQSRKRAKKTRAKTRQSHVLASIPSRQQSDRLSSKGSSADNENTSESSDESVAENTSKLEEPSTLLPDQEEESISLTPLPREVKAEMENSQLDAMSSLNPNKKPIQKLYTICFTETATDFLLQIPSVCVNPENASLQASVRQRNHRYQSICAGKKGSDAFVTGRSQTLQLAQKTKEVMTAPPATRDAASIANHWDIFDTNQEKSLEPELDLFTSKELDVLPIGTDATLKLQVKEIMEAMLASSACLLELEQDIIQVLERYQQQASKPKRSQQNHNSSRIHSRKQYSVADVRAVPILRKKSNASQNSQTIAFTAAQSVSTALTGECSGRSALNSQSGSMSAVSNIQSENESRSGDVRSPDHAYACANPNVDLGEIIATQKATQLMASKSLAKAVCVLERAVQQNVYHTQQVSYRNFPYVGPCVSIEHEASELEKLWVFHCDRTRDRIVTSFSWNTANHDLVAVGYKSSTGNESFHQNVCEEGLILFWTLTNPDYPERAYGLPIGVSTLDFSPSSPYLLAVGLINGVVAVYDVRSTDAFETMSSPQPIATSESLNGKHLDAVWQVKWVQKGSDRNETIVSISADGRVTEWNRKKGLNFTDLMAMKHVANPFLGSHSRAEGVISRQASGLSFDFMKNDPSVYFVGTEDGLIHKCSVSYNEQYLSTYLGHAGPVYRVATSPFCSDLFLSCSGDWSVKLWHHAETQPLAILQSMGRVTAVHDVCWCPNDATIFAAATEDGGVEIWDLEASVLDPIVSSFPNKKQSQEEETHLDDSTVKDAPIEKSIECVCVSFAPRAPVVIVGDTDGNVTVYRVRTLAEKRYENVTEEEQAARLQRAIHTEKVIM</sequence>
<dbReference type="InterPro" id="IPR015943">
    <property type="entry name" value="WD40/YVTN_repeat-like_dom_sf"/>
</dbReference>
<dbReference type="GO" id="GO:0045503">
    <property type="term" value="F:dynein light chain binding"/>
    <property type="evidence" value="ECO:0007669"/>
    <property type="project" value="TreeGrafter"/>
</dbReference>
<keyword evidence="3 12" id="KW-0853">WD repeat</keyword>
<evidence type="ECO:0000313" key="15">
    <source>
        <dbReference type="Proteomes" id="UP000053237"/>
    </source>
</evidence>
<evidence type="ECO:0000256" key="13">
    <source>
        <dbReference type="SAM" id="MobiDB-lite"/>
    </source>
</evidence>
<dbReference type="GO" id="GO:0045504">
    <property type="term" value="F:dynein heavy chain binding"/>
    <property type="evidence" value="ECO:0007669"/>
    <property type="project" value="TreeGrafter"/>
</dbReference>
<keyword evidence="7" id="KW-0206">Cytoskeleton</keyword>
<organism evidence="14 15">
    <name type="scientific">Albugo candida</name>
    <dbReference type="NCBI Taxonomy" id="65357"/>
    <lineage>
        <taxon>Eukaryota</taxon>
        <taxon>Sar</taxon>
        <taxon>Stramenopiles</taxon>
        <taxon>Oomycota</taxon>
        <taxon>Peronosporomycetes</taxon>
        <taxon>Albuginales</taxon>
        <taxon>Albuginaceae</taxon>
        <taxon>Albugo</taxon>
    </lineage>
</organism>
<dbReference type="InterPro" id="IPR036322">
    <property type="entry name" value="WD40_repeat_dom_sf"/>
</dbReference>
<feature type="compositionally biased region" description="Basic residues" evidence="13">
    <location>
        <begin position="354"/>
        <end position="371"/>
    </location>
</feature>
<evidence type="ECO:0000256" key="5">
    <source>
        <dbReference type="ARBA" id="ARBA00022846"/>
    </source>
</evidence>
<dbReference type="GO" id="GO:0005858">
    <property type="term" value="C:axonemal dynein complex"/>
    <property type="evidence" value="ECO:0007669"/>
    <property type="project" value="TreeGrafter"/>
</dbReference>
<evidence type="ECO:0000256" key="12">
    <source>
        <dbReference type="PROSITE-ProRule" id="PRU00221"/>
    </source>
</evidence>
<dbReference type="OrthoDB" id="10259804at2759"/>
<feature type="compositionally biased region" description="Low complexity" evidence="13">
    <location>
        <begin position="125"/>
        <end position="134"/>
    </location>
</feature>
<dbReference type="STRING" id="65357.A0A024GQX4"/>
<dbReference type="PANTHER" id="PTHR12442">
    <property type="entry name" value="DYNEIN INTERMEDIATE CHAIN"/>
    <property type="match status" value="1"/>
</dbReference>
<accession>A0A024GQX4</accession>
<dbReference type="PANTHER" id="PTHR12442:SF12">
    <property type="entry name" value="DYNEIN AXONEMAL INTERMEDIATE CHAIN 4"/>
    <property type="match status" value="1"/>
</dbReference>
<evidence type="ECO:0000256" key="9">
    <source>
        <dbReference type="ARBA" id="ARBA00024190"/>
    </source>
</evidence>
<dbReference type="InterPro" id="IPR001680">
    <property type="entry name" value="WD40_rpt"/>
</dbReference>
<keyword evidence="15" id="KW-1185">Reference proteome</keyword>
<dbReference type="SMART" id="SM00320">
    <property type="entry name" value="WD40"/>
    <property type="match status" value="5"/>
</dbReference>
<keyword evidence="4" id="KW-0677">Repeat</keyword>
<dbReference type="GO" id="GO:0003341">
    <property type="term" value="P:cilium movement"/>
    <property type="evidence" value="ECO:0007669"/>
    <property type="project" value="TreeGrafter"/>
</dbReference>
<keyword evidence="2" id="KW-0963">Cytoplasm</keyword>
<dbReference type="InParanoid" id="A0A024GQX4"/>
<gene>
    <name evidence="14" type="ORF">BN9_103870</name>
</gene>
<protein>
    <recommendedName>
        <fullName evidence="10">Dynein axonemal intermediate chain 4</fullName>
    </recommendedName>
    <alternativeName>
        <fullName evidence="11">WD repeat-containing protein 78</fullName>
    </alternativeName>
</protein>
<feature type="compositionally biased region" description="Polar residues" evidence="13">
    <location>
        <begin position="419"/>
        <end position="435"/>
    </location>
</feature>
<dbReference type="Gene3D" id="2.130.10.10">
    <property type="entry name" value="YVTN repeat-like/Quinoprotein amine dehydrogenase"/>
    <property type="match status" value="2"/>
</dbReference>
<evidence type="ECO:0000256" key="8">
    <source>
        <dbReference type="ARBA" id="ARBA00023273"/>
    </source>
</evidence>
<dbReference type="EMBL" id="CAIX01000274">
    <property type="protein sequence ID" value="CCI49133.1"/>
    <property type="molecule type" value="Genomic_DNA"/>
</dbReference>
<evidence type="ECO:0000256" key="11">
    <source>
        <dbReference type="ARBA" id="ARBA00041557"/>
    </source>
</evidence>
<feature type="compositionally biased region" description="Low complexity" evidence="13">
    <location>
        <begin position="79"/>
        <end position="89"/>
    </location>
</feature>
<evidence type="ECO:0000313" key="14">
    <source>
        <dbReference type="EMBL" id="CCI49133.1"/>
    </source>
</evidence>
<name>A0A024GQX4_9STRA</name>
<keyword evidence="5" id="KW-0282">Flagellum</keyword>
<feature type="compositionally biased region" description="Basic and acidic residues" evidence="13">
    <location>
        <begin position="436"/>
        <end position="447"/>
    </location>
</feature>
<evidence type="ECO:0000256" key="2">
    <source>
        <dbReference type="ARBA" id="ARBA00022490"/>
    </source>
</evidence>
<feature type="repeat" description="WD" evidence="12">
    <location>
        <begin position="796"/>
        <end position="831"/>
    </location>
</feature>
<keyword evidence="6" id="KW-0969">Cilium</keyword>
<feature type="region of interest" description="Disordered" evidence="13">
    <location>
        <begin position="419"/>
        <end position="447"/>
    </location>
</feature>
<comment type="subcellular location">
    <subcellularLocation>
        <location evidence="1">Cytoplasm</location>
        <location evidence="1">Cytoskeleton</location>
        <location evidence="1">Flagellum axoneme</location>
    </subcellularLocation>
    <subcellularLocation>
        <location evidence="9">Dynein axonemal particle</location>
    </subcellularLocation>
</comment>
<reference evidence="14 15" key="1">
    <citation type="submission" date="2012-05" db="EMBL/GenBank/DDBJ databases">
        <title>Recombination and specialization in a pathogen metapopulation.</title>
        <authorList>
            <person name="Gardiner A."/>
            <person name="Kemen E."/>
            <person name="Schultz-Larsen T."/>
            <person name="MacLean D."/>
            <person name="Van Oosterhout C."/>
            <person name="Jones J.D.G."/>
        </authorList>
    </citation>
    <scope>NUCLEOTIDE SEQUENCE [LARGE SCALE GENOMIC DNA]</scope>
    <source>
        <strain evidence="14 15">Ac Nc2</strain>
    </source>
</reference>
<proteinExistence type="predicted"/>
<feature type="region of interest" description="Disordered" evidence="13">
    <location>
        <begin position="351"/>
        <end position="373"/>
    </location>
</feature>
<feature type="compositionally biased region" description="Basic residues" evidence="13">
    <location>
        <begin position="90"/>
        <end position="104"/>
    </location>
</feature>
<evidence type="ECO:0000256" key="10">
    <source>
        <dbReference type="ARBA" id="ARBA00040002"/>
    </source>
</evidence>
<dbReference type="InterPro" id="IPR050687">
    <property type="entry name" value="Dynein_IC"/>
</dbReference>
<feature type="region of interest" description="Disordered" evidence="13">
    <location>
        <begin position="79"/>
        <end position="169"/>
    </location>
</feature>
<feature type="compositionally biased region" description="Low complexity" evidence="13">
    <location>
        <begin position="25"/>
        <end position="45"/>
    </location>
</feature>
<feature type="repeat" description="WD" evidence="12">
    <location>
        <begin position="751"/>
        <end position="783"/>
    </location>
</feature>
<evidence type="ECO:0000256" key="1">
    <source>
        <dbReference type="ARBA" id="ARBA00004611"/>
    </source>
</evidence>
<evidence type="ECO:0000256" key="7">
    <source>
        <dbReference type="ARBA" id="ARBA00023212"/>
    </source>
</evidence>
<dbReference type="Proteomes" id="UP000053237">
    <property type="component" value="Unassembled WGS sequence"/>
</dbReference>
<feature type="region of interest" description="Disordered" evidence="13">
    <location>
        <begin position="1"/>
        <end position="51"/>
    </location>
</feature>
<dbReference type="SUPFAM" id="SSF50978">
    <property type="entry name" value="WD40 repeat-like"/>
    <property type="match status" value="1"/>
</dbReference>
<keyword evidence="8" id="KW-0966">Cell projection</keyword>
<dbReference type="PROSITE" id="PS50082">
    <property type="entry name" value="WD_REPEATS_2"/>
    <property type="match status" value="2"/>
</dbReference>
<evidence type="ECO:0000256" key="4">
    <source>
        <dbReference type="ARBA" id="ARBA00022737"/>
    </source>
</evidence>
<evidence type="ECO:0000256" key="6">
    <source>
        <dbReference type="ARBA" id="ARBA00023069"/>
    </source>
</evidence>
<evidence type="ECO:0000256" key="3">
    <source>
        <dbReference type="ARBA" id="ARBA00022574"/>
    </source>
</evidence>